<dbReference type="PROSITE" id="PS01085">
    <property type="entry name" value="RIBUL_P_3_EPIMER_1"/>
    <property type="match status" value="1"/>
</dbReference>
<protein>
    <recommendedName>
        <fullName evidence="7 10">Ribulose-phosphate 3-epimerase</fullName>
        <ecNumber evidence="7 10">5.1.3.1</ecNumber>
    </recommendedName>
</protein>
<comment type="caution">
    <text evidence="12">The sequence shown here is derived from an EMBL/GenBank/DDBJ whole genome shotgun (WGS) entry which is preliminary data.</text>
</comment>
<evidence type="ECO:0000313" key="13">
    <source>
        <dbReference type="Proteomes" id="UP000676776"/>
    </source>
</evidence>
<feature type="binding site" evidence="10">
    <location>
        <position position="67"/>
    </location>
    <ligand>
        <name>a divalent metal cation</name>
        <dbReference type="ChEBI" id="CHEBI:60240"/>
    </ligand>
</feature>
<evidence type="ECO:0000313" key="12">
    <source>
        <dbReference type="EMBL" id="MBO3115795.1"/>
    </source>
</evidence>
<feature type="binding site" evidence="10">
    <location>
        <position position="176"/>
    </location>
    <ligand>
        <name>a divalent metal cation</name>
        <dbReference type="ChEBI" id="CHEBI:60240"/>
    </ligand>
</feature>
<dbReference type="NCBIfam" id="NF004076">
    <property type="entry name" value="PRK05581.1-4"/>
    <property type="match status" value="1"/>
</dbReference>
<dbReference type="InterPro" id="IPR013785">
    <property type="entry name" value="Aldolase_TIM"/>
</dbReference>
<dbReference type="EMBL" id="JAGEVF010000002">
    <property type="protein sequence ID" value="MBO3115795.1"/>
    <property type="molecule type" value="Genomic_DNA"/>
</dbReference>
<feature type="binding site" evidence="10">
    <location>
        <begin position="143"/>
        <end position="146"/>
    </location>
    <ligand>
        <name>substrate</name>
    </ligand>
</feature>
<comment type="cofactor">
    <cofactor evidence="2">
        <name>Mn(2+)</name>
        <dbReference type="ChEBI" id="CHEBI:29035"/>
    </cofactor>
</comment>
<comment type="function">
    <text evidence="10">Catalyzes the reversible epimerization of D-ribulose 5-phosphate to D-xylulose 5-phosphate.</text>
</comment>
<dbReference type="CDD" id="cd00429">
    <property type="entry name" value="RPE"/>
    <property type="match status" value="1"/>
</dbReference>
<feature type="binding site" evidence="10">
    <location>
        <begin position="176"/>
        <end position="178"/>
    </location>
    <ligand>
        <name>substrate</name>
    </ligand>
</feature>
<comment type="pathway">
    <text evidence="10">Carbohydrate degradation.</text>
</comment>
<keyword evidence="10 11" id="KW-0119">Carbohydrate metabolism</keyword>
<dbReference type="RefSeq" id="WP_208152568.1">
    <property type="nucleotide sequence ID" value="NZ_JAGEVF010000002.1"/>
</dbReference>
<evidence type="ECO:0000256" key="9">
    <source>
        <dbReference type="ARBA" id="ARBA00023235"/>
    </source>
</evidence>
<comment type="catalytic activity">
    <reaction evidence="1 10 11">
        <text>D-ribulose 5-phosphate = D-xylulose 5-phosphate</text>
        <dbReference type="Rhea" id="RHEA:13677"/>
        <dbReference type="ChEBI" id="CHEBI:57737"/>
        <dbReference type="ChEBI" id="CHEBI:58121"/>
        <dbReference type="EC" id="5.1.3.1"/>
    </reaction>
</comment>
<gene>
    <name evidence="10" type="primary">rpe</name>
    <name evidence="12" type="ORF">J4050_03505</name>
</gene>
<accession>A0ABS3T241</accession>
<evidence type="ECO:0000256" key="1">
    <source>
        <dbReference type="ARBA" id="ARBA00001782"/>
    </source>
</evidence>
<dbReference type="InterPro" id="IPR011060">
    <property type="entry name" value="RibuloseP-bd_barrel"/>
</dbReference>
<sequence>MNPKFIAPSMLAADFGNLQRDTEMVNASEADWFHIDVMDGHFVPNISYGMPVIQAIKKHATKPLDVHLMIEKPERYIEDFAKVGADIITVHYESTVHLHRTLRQIKDTGCKSGVVLNITTPISVLEDILPECYMVLLMSINPGFGGQKFEDVTYQRIKKLKALIDSQNLDTRIEIDGGVTDKNIEALVAAGADTFVAGSHVFKSENPTRTIKRLKTLSNQ</sequence>
<dbReference type="GO" id="GO:0004750">
    <property type="term" value="F:D-ribulose-phosphate 3-epimerase activity"/>
    <property type="evidence" value="ECO:0007669"/>
    <property type="project" value="UniProtKB-EC"/>
</dbReference>
<dbReference type="PANTHER" id="PTHR11749">
    <property type="entry name" value="RIBULOSE-5-PHOSPHATE-3-EPIMERASE"/>
    <property type="match status" value="1"/>
</dbReference>
<evidence type="ECO:0000256" key="8">
    <source>
        <dbReference type="ARBA" id="ARBA00022723"/>
    </source>
</evidence>
<comment type="cofactor">
    <cofactor evidence="10">
        <name>a divalent metal cation</name>
        <dbReference type="ChEBI" id="CHEBI:60240"/>
    </cofactor>
    <text evidence="10">Binds 1 divalent metal cation per subunit.</text>
</comment>
<keyword evidence="9 10" id="KW-0413">Isomerase</keyword>
<feature type="binding site" evidence="10">
    <location>
        <position position="9"/>
    </location>
    <ligand>
        <name>substrate</name>
    </ligand>
</feature>
<keyword evidence="13" id="KW-1185">Reference proteome</keyword>
<comment type="similarity">
    <text evidence="6 10 11">Belongs to the ribulose-phosphate 3-epimerase family.</text>
</comment>
<proteinExistence type="inferred from homology"/>
<evidence type="ECO:0000256" key="4">
    <source>
        <dbReference type="ARBA" id="ARBA00001947"/>
    </source>
</evidence>
<comment type="cofactor">
    <cofactor evidence="5">
        <name>Fe(2+)</name>
        <dbReference type="ChEBI" id="CHEBI:29033"/>
    </cofactor>
</comment>
<evidence type="ECO:0000256" key="10">
    <source>
        <dbReference type="HAMAP-Rule" id="MF_02227"/>
    </source>
</evidence>
<feature type="binding site" evidence="10">
    <location>
        <begin position="198"/>
        <end position="199"/>
    </location>
    <ligand>
        <name>substrate</name>
    </ligand>
</feature>
<dbReference type="Gene3D" id="3.20.20.70">
    <property type="entry name" value="Aldolase class I"/>
    <property type="match status" value="1"/>
</dbReference>
<evidence type="ECO:0000256" key="2">
    <source>
        <dbReference type="ARBA" id="ARBA00001936"/>
    </source>
</evidence>
<dbReference type="InterPro" id="IPR026019">
    <property type="entry name" value="Ribul_P_3_epim"/>
</dbReference>
<evidence type="ECO:0000256" key="6">
    <source>
        <dbReference type="ARBA" id="ARBA00009541"/>
    </source>
</evidence>
<evidence type="ECO:0000256" key="7">
    <source>
        <dbReference type="ARBA" id="ARBA00013188"/>
    </source>
</evidence>
<dbReference type="InterPro" id="IPR000056">
    <property type="entry name" value="Ribul_P_3_epim-like"/>
</dbReference>
<feature type="binding site" evidence="10">
    <location>
        <position position="67"/>
    </location>
    <ligand>
        <name>substrate</name>
    </ligand>
</feature>
<keyword evidence="8 10" id="KW-0479">Metal-binding</keyword>
<dbReference type="Pfam" id="PF00834">
    <property type="entry name" value="Ribul_P_3_epim"/>
    <property type="match status" value="1"/>
</dbReference>
<organism evidence="12 13">
    <name type="scientific">Winogradskyella pelagia</name>
    <dbReference type="NCBI Taxonomy" id="2819984"/>
    <lineage>
        <taxon>Bacteria</taxon>
        <taxon>Pseudomonadati</taxon>
        <taxon>Bacteroidota</taxon>
        <taxon>Flavobacteriia</taxon>
        <taxon>Flavobacteriales</taxon>
        <taxon>Flavobacteriaceae</taxon>
        <taxon>Winogradskyella</taxon>
    </lineage>
</organism>
<feature type="binding site" evidence="10">
    <location>
        <position position="34"/>
    </location>
    <ligand>
        <name>a divalent metal cation</name>
        <dbReference type="ChEBI" id="CHEBI:60240"/>
    </ligand>
</feature>
<feature type="binding site" evidence="10">
    <location>
        <position position="36"/>
    </location>
    <ligand>
        <name>a divalent metal cation</name>
        <dbReference type="ChEBI" id="CHEBI:60240"/>
    </ligand>
</feature>
<evidence type="ECO:0000256" key="11">
    <source>
        <dbReference type="PIRNR" id="PIRNR001461"/>
    </source>
</evidence>
<feature type="active site" description="Proton acceptor" evidence="10">
    <location>
        <position position="36"/>
    </location>
</feature>
<comment type="cofactor">
    <cofactor evidence="4">
        <name>Zn(2+)</name>
        <dbReference type="ChEBI" id="CHEBI:29105"/>
    </cofactor>
</comment>
<evidence type="ECO:0000256" key="3">
    <source>
        <dbReference type="ARBA" id="ARBA00001941"/>
    </source>
</evidence>
<dbReference type="NCBIfam" id="TIGR01163">
    <property type="entry name" value="rpe"/>
    <property type="match status" value="1"/>
</dbReference>
<dbReference type="HAMAP" id="MF_02227">
    <property type="entry name" value="RPE"/>
    <property type="match status" value="1"/>
</dbReference>
<feature type="active site" description="Proton donor" evidence="10">
    <location>
        <position position="176"/>
    </location>
</feature>
<dbReference type="SUPFAM" id="SSF51366">
    <property type="entry name" value="Ribulose-phoshate binding barrel"/>
    <property type="match status" value="1"/>
</dbReference>
<evidence type="ECO:0000256" key="5">
    <source>
        <dbReference type="ARBA" id="ARBA00001954"/>
    </source>
</evidence>
<dbReference type="EC" id="5.1.3.1" evidence="7 10"/>
<dbReference type="PIRSF" id="PIRSF001461">
    <property type="entry name" value="RPE"/>
    <property type="match status" value="1"/>
</dbReference>
<comment type="cofactor">
    <cofactor evidence="3">
        <name>Co(2+)</name>
        <dbReference type="ChEBI" id="CHEBI:48828"/>
    </cofactor>
</comment>
<reference evidence="12 13" key="1">
    <citation type="submission" date="2021-03" db="EMBL/GenBank/DDBJ databases">
        <title>Winogradskyella sp. nov., isolated from costal sediment.</title>
        <authorList>
            <person name="Gao C."/>
        </authorList>
    </citation>
    <scope>NUCLEOTIDE SEQUENCE [LARGE SCALE GENOMIC DNA]</scope>
    <source>
        <strain evidence="12 13">DF17</strain>
    </source>
</reference>
<name>A0ABS3T241_9FLAO</name>
<dbReference type="Proteomes" id="UP000676776">
    <property type="component" value="Unassembled WGS sequence"/>
</dbReference>